<proteinExistence type="predicted"/>
<protein>
    <recommendedName>
        <fullName evidence="5">VWFC domain-containing protein</fullName>
    </recommendedName>
</protein>
<name>A0A1V9X4G0_9ACAR</name>
<feature type="region of interest" description="Disordered" evidence="4">
    <location>
        <begin position="511"/>
        <end position="573"/>
    </location>
</feature>
<feature type="region of interest" description="Disordered" evidence="4">
    <location>
        <begin position="220"/>
        <end position="293"/>
    </location>
</feature>
<comment type="subcellular location">
    <subcellularLocation>
        <location evidence="1">Secreted</location>
    </subcellularLocation>
</comment>
<feature type="compositionally biased region" description="Polar residues" evidence="4">
    <location>
        <begin position="529"/>
        <end position="564"/>
    </location>
</feature>
<dbReference type="PANTHER" id="PTHR46698:SF3">
    <property type="entry name" value="TENECTIN ISOFORM 1-RELATED"/>
    <property type="match status" value="1"/>
</dbReference>
<accession>A0A1V9X4G0</accession>
<reference evidence="6 7" key="1">
    <citation type="journal article" date="2017" name="Gigascience">
        <title>Draft genome of the honey bee ectoparasitic mite, Tropilaelaps mercedesae, is shaped by the parasitic life history.</title>
        <authorList>
            <person name="Dong X."/>
            <person name="Armstrong S.D."/>
            <person name="Xia D."/>
            <person name="Makepeace B.L."/>
            <person name="Darby A.C."/>
            <person name="Kadowaki T."/>
        </authorList>
    </citation>
    <scope>NUCLEOTIDE SEQUENCE [LARGE SCALE GENOMIC DNA]</scope>
    <source>
        <strain evidence="6">Wuxi-XJTLU</strain>
    </source>
</reference>
<dbReference type="Proteomes" id="UP000192247">
    <property type="component" value="Unassembled WGS sequence"/>
</dbReference>
<dbReference type="EMBL" id="MNPL01024489">
    <property type="protein sequence ID" value="OQR68510.1"/>
    <property type="molecule type" value="Genomic_DNA"/>
</dbReference>
<dbReference type="InterPro" id="IPR052424">
    <property type="entry name" value="Kielin_Chordin-BMP_Reg"/>
</dbReference>
<feature type="region of interest" description="Disordered" evidence="4">
    <location>
        <begin position="153"/>
        <end position="205"/>
    </location>
</feature>
<gene>
    <name evidence="6" type="ORF">BIW11_12869</name>
</gene>
<dbReference type="OrthoDB" id="10072086at2759"/>
<feature type="compositionally biased region" description="Basic residues" evidence="4">
    <location>
        <begin position="168"/>
        <end position="182"/>
    </location>
</feature>
<evidence type="ECO:0000313" key="6">
    <source>
        <dbReference type="EMBL" id="OQR68510.1"/>
    </source>
</evidence>
<dbReference type="PANTHER" id="PTHR46698">
    <property type="entry name" value="CROSSVEINLESS 2"/>
    <property type="match status" value="1"/>
</dbReference>
<comment type="caution">
    <text evidence="6">The sequence shown here is derived from an EMBL/GenBank/DDBJ whole genome shotgun (WGS) entry which is preliminary data.</text>
</comment>
<evidence type="ECO:0000256" key="4">
    <source>
        <dbReference type="SAM" id="MobiDB-lite"/>
    </source>
</evidence>
<feature type="region of interest" description="Disordered" evidence="4">
    <location>
        <begin position="1"/>
        <end position="26"/>
    </location>
</feature>
<dbReference type="GO" id="GO:0005576">
    <property type="term" value="C:extracellular region"/>
    <property type="evidence" value="ECO:0007669"/>
    <property type="project" value="UniProtKB-SubCell"/>
</dbReference>
<evidence type="ECO:0000256" key="3">
    <source>
        <dbReference type="ARBA" id="ARBA00022729"/>
    </source>
</evidence>
<feature type="region of interest" description="Disordered" evidence="4">
    <location>
        <begin position="67"/>
        <end position="87"/>
    </location>
</feature>
<feature type="compositionally biased region" description="Polar residues" evidence="4">
    <location>
        <begin position="1"/>
        <end position="10"/>
    </location>
</feature>
<feature type="region of interest" description="Disordered" evidence="4">
    <location>
        <begin position="335"/>
        <end position="409"/>
    </location>
</feature>
<dbReference type="SMART" id="SM00214">
    <property type="entry name" value="VWC"/>
    <property type="match status" value="1"/>
</dbReference>
<feature type="compositionally biased region" description="Basic and acidic residues" evidence="4">
    <location>
        <begin position="220"/>
        <end position="236"/>
    </location>
</feature>
<feature type="compositionally biased region" description="Polar residues" evidence="4">
    <location>
        <begin position="77"/>
        <end position="87"/>
    </location>
</feature>
<dbReference type="InParanoid" id="A0A1V9X4G0"/>
<dbReference type="PROSITE" id="PS50184">
    <property type="entry name" value="VWFC_2"/>
    <property type="match status" value="1"/>
</dbReference>
<feature type="domain" description="VWFC" evidence="5">
    <location>
        <begin position="421"/>
        <end position="485"/>
    </location>
</feature>
<dbReference type="InterPro" id="IPR001007">
    <property type="entry name" value="VWF_dom"/>
</dbReference>
<keyword evidence="3" id="KW-0732">Signal</keyword>
<feature type="compositionally biased region" description="Polar residues" evidence="4">
    <location>
        <begin position="362"/>
        <end position="378"/>
    </location>
</feature>
<evidence type="ECO:0000256" key="2">
    <source>
        <dbReference type="ARBA" id="ARBA00022525"/>
    </source>
</evidence>
<keyword evidence="2" id="KW-0964">Secreted</keyword>
<dbReference type="SUPFAM" id="SSF57603">
    <property type="entry name" value="FnI-like domain"/>
    <property type="match status" value="1"/>
</dbReference>
<dbReference type="AlphaFoldDB" id="A0A1V9X4G0"/>
<evidence type="ECO:0000256" key="1">
    <source>
        <dbReference type="ARBA" id="ARBA00004613"/>
    </source>
</evidence>
<organism evidence="6 7">
    <name type="scientific">Tropilaelaps mercedesae</name>
    <dbReference type="NCBI Taxonomy" id="418985"/>
    <lineage>
        <taxon>Eukaryota</taxon>
        <taxon>Metazoa</taxon>
        <taxon>Ecdysozoa</taxon>
        <taxon>Arthropoda</taxon>
        <taxon>Chelicerata</taxon>
        <taxon>Arachnida</taxon>
        <taxon>Acari</taxon>
        <taxon>Parasitiformes</taxon>
        <taxon>Mesostigmata</taxon>
        <taxon>Gamasina</taxon>
        <taxon>Dermanyssoidea</taxon>
        <taxon>Laelapidae</taxon>
        <taxon>Tropilaelaps</taxon>
    </lineage>
</organism>
<sequence>MTLNTDTPSAISHGRQVKTTPHSPHPPSRVCLFSLVRFSPSSHRILASPLRQEYLFRVIGLLHRSPLPRRSAGVGQSAPNDQLSRAPNPQLLLATSTRTSSRQFSLHLGPSRGEIVQDSDTLATAQCRHDARAMNNNSPSTSAAEHISTLQTAASRTAEAVGGAGRNMTKRRMRGGRQKTSKQRPVSAILDEEGKKPISAVPSDRIHNVAKTPFVEKATNVRENKLGKPQIIDRPEPGSLKESPSRTQLRPENTVKHSASSLDQQNPPRPQIIYIKNSDPKEPNGRPQLPHVDAVRRRYRFEDIPDFRQGQWWNERPQISQEYEKDTAQNDQQDLNALTEPPRFVHDDLIPKQRRRRPPSTEKPSTPRPTSRPVQTTPQPDPKTVPTKAPTSPWKRKIPLEKNSTSSNVSESIRMPFITPPSCLYSGKRFEHGSSVTTPEPCLNCTCQTGVLVCFLRVCPAVTAVPEGCFSAREPTECCATIVCSKDNDESAGELSSRDNVDDYGDDEVTTGVTNAGVDADADDARNSIGHSNEQTPTTTTQRAIPLSSTKVKTTAKPWQQQRPTPVDIGTFR</sequence>
<evidence type="ECO:0000313" key="7">
    <source>
        <dbReference type="Proteomes" id="UP000192247"/>
    </source>
</evidence>
<dbReference type="Gene3D" id="2.10.70.10">
    <property type="entry name" value="Complement Module, domain 1"/>
    <property type="match status" value="1"/>
</dbReference>
<keyword evidence="7" id="KW-1185">Reference proteome</keyword>
<feature type="compositionally biased region" description="Polar residues" evidence="4">
    <location>
        <begin position="245"/>
        <end position="266"/>
    </location>
</feature>
<evidence type="ECO:0000259" key="5">
    <source>
        <dbReference type="PROSITE" id="PS50184"/>
    </source>
</evidence>
<dbReference type="STRING" id="418985.A0A1V9X4G0"/>